<proteinExistence type="predicted"/>
<reference evidence="2 3" key="1">
    <citation type="submission" date="2019-11" db="EMBL/GenBank/DDBJ databases">
        <title>Whole genome sequencing identifies a novel species of the genus Arsenicicoccus isolated from human blood.</title>
        <authorList>
            <person name="Jeong J.H."/>
            <person name="Kweon O.J."/>
            <person name="Kim H.R."/>
            <person name="Kim T.-H."/>
            <person name="Ha S.-M."/>
            <person name="Lee M.-K."/>
        </authorList>
    </citation>
    <scope>NUCLEOTIDE SEQUENCE [LARGE SCALE GENOMIC DNA]</scope>
    <source>
        <strain evidence="2 3">MKL-02</strain>
    </source>
</reference>
<dbReference type="GO" id="GO:0016879">
    <property type="term" value="F:ligase activity, forming carbon-nitrogen bonds"/>
    <property type="evidence" value="ECO:0007669"/>
    <property type="project" value="TreeGrafter"/>
</dbReference>
<dbReference type="EMBL" id="WLVL01000021">
    <property type="protein sequence ID" value="MTB71536.1"/>
    <property type="molecule type" value="Genomic_DNA"/>
</dbReference>
<protein>
    <submittedName>
        <fullName evidence="2">Glutamate--cysteine ligase</fullName>
    </submittedName>
</protein>
<dbReference type="Pfam" id="PF04107">
    <property type="entry name" value="GCS2"/>
    <property type="match status" value="1"/>
</dbReference>
<dbReference type="PANTHER" id="PTHR36510:SF3">
    <property type="entry name" value="CONSERVED PROTEIN"/>
    <property type="match status" value="1"/>
</dbReference>
<dbReference type="InterPro" id="IPR014746">
    <property type="entry name" value="Gln_synth/guanido_kin_cat_dom"/>
</dbReference>
<sequence>MGQEISAGLNAREQRQRYREKVQQCLDVLERMLGQQDFETSEPMAGLEIEMNLVDQDLRPSMTNEAVLEAIDDPFFQSELARFNIELNVEPEPLAGDRLHALEQTLREHLRAARDKTGDTDIVTIGILPTLTKEHLGRDALTPTPRYIGLNDAIMEARGEDLLLDMEGRGGERVATFVDTIAPEAACTSVQCHLQVAPEDFAEFWNAAQAIAGVQMAVGANSPYLFGSQLWAETRIQLFHQATDTRPIELRNQGVRPRVWFGERWVTSIFDLFEENVRYFPALIPEVSEEDPVGVLESGTAPALSELKLHNGTVYRWNRPIYDTVDGKPHLRVENRVLPAGPTVADTVANAAFYYGLVNALVSMERPLWSKMSFASAKENFFAGSRRGFNANLYWPGRGDVPVDELVLRQLLPLADSGLESWGVATAVRDRYLGIIEERCKAEMNGAAWQVRCVDRLQERGANRDEALRRMLHRYIDNMHEGEPVHTWSLPR</sequence>
<dbReference type="SUPFAM" id="SSF55931">
    <property type="entry name" value="Glutamine synthetase/guanido kinase"/>
    <property type="match status" value="1"/>
</dbReference>
<evidence type="ECO:0000313" key="3">
    <source>
        <dbReference type="Proteomes" id="UP000431092"/>
    </source>
</evidence>
<comment type="caution">
    <text evidence="2">The sequence shown here is derived from an EMBL/GenBank/DDBJ whole genome shotgun (WGS) entry which is preliminary data.</text>
</comment>
<dbReference type="PANTHER" id="PTHR36510">
    <property type="entry name" value="GLUTAMATE--CYSTEINE LIGASE 2-RELATED"/>
    <property type="match status" value="1"/>
</dbReference>
<organism evidence="2 3">
    <name type="scientific">Arsenicicoccus cauae</name>
    <dbReference type="NCBI Taxonomy" id="2663847"/>
    <lineage>
        <taxon>Bacteria</taxon>
        <taxon>Bacillati</taxon>
        <taxon>Actinomycetota</taxon>
        <taxon>Actinomycetes</taxon>
        <taxon>Micrococcales</taxon>
        <taxon>Intrasporangiaceae</taxon>
        <taxon>Arsenicicoccus</taxon>
    </lineage>
</organism>
<dbReference type="RefSeq" id="WP_154592859.1">
    <property type="nucleotide sequence ID" value="NZ_WLVL01000021.1"/>
</dbReference>
<comment type="catalytic activity">
    <reaction evidence="1">
        <text>L-cysteine + L-glutamate + ATP = gamma-L-glutamyl-L-cysteine + ADP + phosphate + H(+)</text>
        <dbReference type="Rhea" id="RHEA:13285"/>
        <dbReference type="ChEBI" id="CHEBI:15378"/>
        <dbReference type="ChEBI" id="CHEBI:29985"/>
        <dbReference type="ChEBI" id="CHEBI:30616"/>
        <dbReference type="ChEBI" id="CHEBI:35235"/>
        <dbReference type="ChEBI" id="CHEBI:43474"/>
        <dbReference type="ChEBI" id="CHEBI:58173"/>
        <dbReference type="ChEBI" id="CHEBI:456216"/>
        <dbReference type="EC" id="6.3.2.2"/>
    </reaction>
</comment>
<dbReference type="InterPro" id="IPR006336">
    <property type="entry name" value="GCS2"/>
</dbReference>
<evidence type="ECO:0000256" key="1">
    <source>
        <dbReference type="ARBA" id="ARBA00048819"/>
    </source>
</evidence>
<evidence type="ECO:0000313" key="2">
    <source>
        <dbReference type="EMBL" id="MTB71536.1"/>
    </source>
</evidence>
<name>A0A6I3IXA8_9MICO</name>
<dbReference type="AlphaFoldDB" id="A0A6I3IXA8"/>
<dbReference type="InterPro" id="IPR016602">
    <property type="entry name" value="UCP012666"/>
</dbReference>
<keyword evidence="3" id="KW-1185">Reference proteome</keyword>
<dbReference type="InterPro" id="IPR050141">
    <property type="entry name" value="GCL_type2/YbdK_subfam"/>
</dbReference>
<keyword evidence="2" id="KW-0436">Ligase</keyword>
<dbReference type="Proteomes" id="UP000431092">
    <property type="component" value="Unassembled WGS sequence"/>
</dbReference>
<gene>
    <name evidence="2" type="ORF">GGG17_06040</name>
</gene>
<dbReference type="PIRSF" id="PIRSF012666">
    <property type="entry name" value="UCP012666"/>
    <property type="match status" value="1"/>
</dbReference>
<dbReference type="Gene3D" id="3.30.590.20">
    <property type="match status" value="1"/>
</dbReference>
<accession>A0A6I3IXA8</accession>